<accession>A0A7T8GMU5</accession>
<evidence type="ECO:0000256" key="1">
    <source>
        <dbReference type="ARBA" id="ARBA00022603"/>
    </source>
</evidence>
<dbReference type="GO" id="GO:0030488">
    <property type="term" value="P:tRNA methylation"/>
    <property type="evidence" value="ECO:0007669"/>
    <property type="project" value="TreeGrafter"/>
</dbReference>
<dbReference type="InterPro" id="IPR051422">
    <property type="entry name" value="AlkB_tRNA_MeTrf/Diox"/>
</dbReference>
<dbReference type="PANTHER" id="PTHR13069:SF37">
    <property type="entry name" value="FIRE DANCER"/>
    <property type="match status" value="1"/>
</dbReference>
<name>A0A7T8GMU5_CALRO</name>
<dbReference type="GO" id="GO:0000049">
    <property type="term" value="F:tRNA binding"/>
    <property type="evidence" value="ECO:0007669"/>
    <property type="project" value="TreeGrafter"/>
</dbReference>
<dbReference type="AlphaFoldDB" id="A0A7T8GMU5"/>
<evidence type="ECO:0000256" key="2">
    <source>
        <dbReference type="ARBA" id="ARBA00022679"/>
    </source>
</evidence>
<proteinExistence type="predicted"/>
<organism evidence="4 5">
    <name type="scientific">Caligus rogercresseyi</name>
    <name type="common">Sea louse</name>
    <dbReference type="NCBI Taxonomy" id="217165"/>
    <lineage>
        <taxon>Eukaryota</taxon>
        <taxon>Metazoa</taxon>
        <taxon>Ecdysozoa</taxon>
        <taxon>Arthropoda</taxon>
        <taxon>Crustacea</taxon>
        <taxon>Multicrustacea</taxon>
        <taxon>Hexanauplia</taxon>
        <taxon>Copepoda</taxon>
        <taxon>Siphonostomatoida</taxon>
        <taxon>Caligidae</taxon>
        <taxon>Caligus</taxon>
    </lineage>
</organism>
<protein>
    <submittedName>
        <fullName evidence="4">Uncharacterized protein</fullName>
    </submittedName>
</protein>
<feature type="region of interest" description="Disordered" evidence="3">
    <location>
        <begin position="1"/>
        <end position="110"/>
    </location>
</feature>
<evidence type="ECO:0000256" key="3">
    <source>
        <dbReference type="SAM" id="MobiDB-lite"/>
    </source>
</evidence>
<dbReference type="GO" id="GO:0005634">
    <property type="term" value="C:nucleus"/>
    <property type="evidence" value="ECO:0007669"/>
    <property type="project" value="TreeGrafter"/>
</dbReference>
<dbReference type="OrthoDB" id="6379080at2759"/>
<dbReference type="EMBL" id="CP045908">
    <property type="protein sequence ID" value="QQP33199.1"/>
    <property type="molecule type" value="Genomic_DNA"/>
</dbReference>
<feature type="compositionally biased region" description="Polar residues" evidence="3">
    <location>
        <begin position="37"/>
        <end position="53"/>
    </location>
</feature>
<reference evidence="5" key="1">
    <citation type="submission" date="2021-01" db="EMBL/GenBank/DDBJ databases">
        <title>Caligus Genome Assembly.</title>
        <authorList>
            <person name="Gallardo-Escarate C."/>
        </authorList>
    </citation>
    <scope>NUCLEOTIDE SEQUENCE [LARGE SCALE GENOMIC DNA]</scope>
</reference>
<dbReference type="GO" id="GO:0005737">
    <property type="term" value="C:cytoplasm"/>
    <property type="evidence" value="ECO:0007669"/>
    <property type="project" value="TreeGrafter"/>
</dbReference>
<feature type="compositionally biased region" description="Low complexity" evidence="3">
    <location>
        <begin position="60"/>
        <end position="69"/>
    </location>
</feature>
<keyword evidence="5" id="KW-1185">Reference proteome</keyword>
<dbReference type="InterPro" id="IPR029063">
    <property type="entry name" value="SAM-dependent_MTases_sf"/>
</dbReference>
<keyword evidence="1" id="KW-0489">Methyltransferase</keyword>
<dbReference type="Gene3D" id="3.40.50.150">
    <property type="entry name" value="Vaccinia Virus protein VP39"/>
    <property type="match status" value="1"/>
</dbReference>
<dbReference type="Proteomes" id="UP000595437">
    <property type="component" value="Chromosome 19"/>
</dbReference>
<dbReference type="PANTHER" id="PTHR13069">
    <property type="entry name" value="ALKYLATED DNA REPAIR PROTEIN ALKB HOMOLOG 8"/>
    <property type="match status" value="1"/>
</dbReference>
<dbReference type="GO" id="GO:0002098">
    <property type="term" value="P:tRNA wobble uridine modification"/>
    <property type="evidence" value="ECO:0007669"/>
    <property type="project" value="TreeGrafter"/>
</dbReference>
<feature type="compositionally biased region" description="Low complexity" evidence="3">
    <location>
        <begin position="83"/>
        <end position="102"/>
    </location>
</feature>
<sequence>MHISLRLSFPLPTTPSPEAEPRVRKMTQPPRHASGSPRKQASRQALKTPPTSWKNEDLFQQQQTTTATTKNSSQRIDKDEPRSASALLSGASSQESLHSDSSQPPQGQSHHRYYHVFREGELDHLINNYVENLHIINSYYDHSNWCIVAEKVNVWTI</sequence>
<keyword evidence="2" id="KW-0808">Transferase</keyword>
<evidence type="ECO:0000313" key="4">
    <source>
        <dbReference type="EMBL" id="QQP33199.1"/>
    </source>
</evidence>
<dbReference type="GO" id="GO:0106335">
    <property type="term" value="F:tRNA (5-carboxymethyluridine(34)-5-O)-methyltransferase activity"/>
    <property type="evidence" value="ECO:0007669"/>
    <property type="project" value="TreeGrafter"/>
</dbReference>
<evidence type="ECO:0000313" key="5">
    <source>
        <dbReference type="Proteomes" id="UP000595437"/>
    </source>
</evidence>
<gene>
    <name evidence="4" type="ORF">FKW44_024490</name>
</gene>